<proteinExistence type="predicted"/>
<dbReference type="InterPro" id="IPR055378">
    <property type="entry name" value="GH3_C"/>
</dbReference>
<organism evidence="2 3">
    <name type="scientific">Dillenia turbinata</name>
    <dbReference type="NCBI Taxonomy" id="194707"/>
    <lineage>
        <taxon>Eukaryota</taxon>
        <taxon>Viridiplantae</taxon>
        <taxon>Streptophyta</taxon>
        <taxon>Embryophyta</taxon>
        <taxon>Tracheophyta</taxon>
        <taxon>Spermatophyta</taxon>
        <taxon>Magnoliopsida</taxon>
        <taxon>eudicotyledons</taxon>
        <taxon>Gunneridae</taxon>
        <taxon>Pentapetalae</taxon>
        <taxon>Dilleniales</taxon>
        <taxon>Dilleniaceae</taxon>
        <taxon>Dillenia</taxon>
    </lineage>
</organism>
<sequence length="179" mass="20863">MVQPQLHHWFLKCCLTMDDSLNSVYHQGRVSDSIGPLEIKIEEGGTFDSSAKVHESVSTKHPESNLLLVFGWIWEWEFFMEEEVSIKLVLVKSRSGNVDQICLHLFDNTLDILSQCNLRPEGTIPMDHSVFPMEVYEVSLSYQSSLKETFPLCRRQKRIRWYKIVCIYVIELPLDLLEN</sequence>
<feature type="domain" description="GH3 C-terminal" evidence="1">
    <location>
        <begin position="12"/>
        <end position="51"/>
    </location>
</feature>
<dbReference type="Proteomes" id="UP001370490">
    <property type="component" value="Unassembled WGS sequence"/>
</dbReference>
<evidence type="ECO:0000313" key="3">
    <source>
        <dbReference type="Proteomes" id="UP001370490"/>
    </source>
</evidence>
<name>A0AAN8UNK6_9MAGN</name>
<evidence type="ECO:0000313" key="2">
    <source>
        <dbReference type="EMBL" id="KAK6918925.1"/>
    </source>
</evidence>
<gene>
    <name evidence="2" type="ORF">RJ641_017347</name>
</gene>
<reference evidence="2 3" key="1">
    <citation type="submission" date="2023-12" db="EMBL/GenBank/DDBJ databases">
        <title>A high-quality genome assembly for Dillenia turbinata (Dilleniales).</title>
        <authorList>
            <person name="Chanderbali A."/>
        </authorList>
    </citation>
    <scope>NUCLEOTIDE SEQUENCE [LARGE SCALE GENOMIC DNA]</scope>
    <source>
        <strain evidence="2">LSX21</strain>
        <tissue evidence="2">Leaf</tissue>
    </source>
</reference>
<keyword evidence="3" id="KW-1185">Reference proteome</keyword>
<accession>A0AAN8UNK6</accession>
<evidence type="ECO:0000259" key="1">
    <source>
        <dbReference type="Pfam" id="PF23572"/>
    </source>
</evidence>
<dbReference type="AlphaFoldDB" id="A0AAN8UNK6"/>
<protein>
    <submittedName>
        <fullName evidence="2">GH3 family</fullName>
    </submittedName>
</protein>
<comment type="caution">
    <text evidence="2">The sequence shown here is derived from an EMBL/GenBank/DDBJ whole genome shotgun (WGS) entry which is preliminary data.</text>
</comment>
<feature type="non-terminal residue" evidence="2">
    <location>
        <position position="179"/>
    </location>
</feature>
<dbReference type="EMBL" id="JBAMMX010000022">
    <property type="protein sequence ID" value="KAK6918925.1"/>
    <property type="molecule type" value="Genomic_DNA"/>
</dbReference>
<dbReference type="Pfam" id="PF23572">
    <property type="entry name" value="GH3_C"/>
    <property type="match status" value="1"/>
</dbReference>